<dbReference type="EMBL" id="JAAGRR010000150">
    <property type="protein sequence ID" value="NDY43321.1"/>
    <property type="molecule type" value="Genomic_DNA"/>
</dbReference>
<dbReference type="Pfam" id="PF12804">
    <property type="entry name" value="NTP_transf_3"/>
    <property type="match status" value="1"/>
</dbReference>
<dbReference type="InterPro" id="IPR029044">
    <property type="entry name" value="Nucleotide-diphossugar_trans"/>
</dbReference>
<gene>
    <name evidence="2" type="ORF">G3N55_10770</name>
</gene>
<sequence length="200" mass="20814">MPPVISALVPAAGASRRMGRPKLLLPLGDRTVLGYCLDALAAPGVAERLVVAAPADAAVQAEAEACGARVVMRLPGETPDMAGSVRSGFRAAAAAAAGFLVLPADHPLVRRQTVAALAAAFQAAPSAILLPRYRGRRGHPALFPRAVLETLAPGLTLRDLLRRHAALVREVPVTDPGIFLDIDTPADYRRCLGLAALEEG</sequence>
<protein>
    <submittedName>
        <fullName evidence="2">Nucleotidyltransferase family protein</fullName>
    </submittedName>
</protein>
<dbReference type="Gene3D" id="3.90.550.10">
    <property type="entry name" value="Spore Coat Polysaccharide Biosynthesis Protein SpsA, Chain A"/>
    <property type="match status" value="1"/>
</dbReference>
<dbReference type="InterPro" id="IPR025877">
    <property type="entry name" value="MobA-like_NTP_Trfase"/>
</dbReference>
<dbReference type="AlphaFoldDB" id="A0A6N9TPW8"/>
<dbReference type="Proteomes" id="UP000469346">
    <property type="component" value="Unassembled WGS sequence"/>
</dbReference>
<organism evidence="2 3">
    <name type="scientific">Dissulfurirhabdus thermomarina</name>
    <dbReference type="NCBI Taxonomy" id="1765737"/>
    <lineage>
        <taxon>Bacteria</taxon>
        <taxon>Deltaproteobacteria</taxon>
        <taxon>Dissulfurirhabdaceae</taxon>
        <taxon>Dissulfurirhabdus</taxon>
    </lineage>
</organism>
<evidence type="ECO:0000259" key="1">
    <source>
        <dbReference type="Pfam" id="PF12804"/>
    </source>
</evidence>
<dbReference type="PANTHER" id="PTHR43777">
    <property type="entry name" value="MOLYBDENUM COFACTOR CYTIDYLYLTRANSFERASE"/>
    <property type="match status" value="1"/>
</dbReference>
<feature type="domain" description="MobA-like NTP transferase" evidence="1">
    <location>
        <begin position="7"/>
        <end position="164"/>
    </location>
</feature>
<keyword evidence="2" id="KW-0808">Transferase</keyword>
<comment type="caution">
    <text evidence="2">The sequence shown here is derived from an EMBL/GenBank/DDBJ whole genome shotgun (WGS) entry which is preliminary data.</text>
</comment>
<keyword evidence="3" id="KW-1185">Reference proteome</keyword>
<accession>A0A6N9TPW8</accession>
<dbReference type="PANTHER" id="PTHR43777:SF1">
    <property type="entry name" value="MOLYBDENUM COFACTOR CYTIDYLYLTRANSFERASE"/>
    <property type="match status" value="1"/>
</dbReference>
<reference evidence="2 3" key="1">
    <citation type="submission" date="2020-02" db="EMBL/GenBank/DDBJ databases">
        <title>Comparative genomics of sulfur disproportionating microorganisms.</title>
        <authorList>
            <person name="Ward L.M."/>
            <person name="Bertran E."/>
            <person name="Johnston D.T."/>
        </authorList>
    </citation>
    <scope>NUCLEOTIDE SEQUENCE [LARGE SCALE GENOMIC DNA]</scope>
    <source>
        <strain evidence="2 3">DSM 100025</strain>
    </source>
</reference>
<dbReference type="RefSeq" id="WP_163299429.1">
    <property type="nucleotide sequence ID" value="NZ_JAAGRR010000150.1"/>
</dbReference>
<proteinExistence type="predicted"/>
<dbReference type="SUPFAM" id="SSF53448">
    <property type="entry name" value="Nucleotide-diphospho-sugar transferases"/>
    <property type="match status" value="1"/>
</dbReference>
<dbReference type="GO" id="GO:0016779">
    <property type="term" value="F:nucleotidyltransferase activity"/>
    <property type="evidence" value="ECO:0007669"/>
    <property type="project" value="UniProtKB-ARBA"/>
</dbReference>
<name>A0A6N9TPW8_DISTH</name>
<evidence type="ECO:0000313" key="2">
    <source>
        <dbReference type="EMBL" id="NDY43321.1"/>
    </source>
</evidence>
<dbReference type="CDD" id="cd04182">
    <property type="entry name" value="GT_2_like_f"/>
    <property type="match status" value="1"/>
</dbReference>
<evidence type="ECO:0000313" key="3">
    <source>
        <dbReference type="Proteomes" id="UP000469346"/>
    </source>
</evidence>